<keyword evidence="3" id="KW-1185">Reference proteome</keyword>
<sequence>MDVLLFFFNWQSLISFSLLVGRVISIAAPSNTDKPDMMICSGEKPVGYLVMSGKSKSKMYSWNGRSFSSLTGSCTCASLFSRDSNAVRILACKEKPKIDLLAGKVLPFCWDGDSDSQTDSSASTCPKLHKQMYDDEETVQAKLCSGGTEVGILYASGDVLPASGKSDETIQECQCTPDRQSKDLMSYLSCANTVPKLAGAQDPKKIVCVNPLVACQT</sequence>
<evidence type="ECO:0000256" key="1">
    <source>
        <dbReference type="SAM" id="SignalP"/>
    </source>
</evidence>
<evidence type="ECO:0000313" key="2">
    <source>
        <dbReference type="EMBL" id="KAA1073260.1"/>
    </source>
</evidence>
<feature type="chain" id="PRO_5022992160" evidence="1">
    <location>
        <begin position="28"/>
        <end position="217"/>
    </location>
</feature>
<name>A0A5B0MBC3_PUCGR</name>
<dbReference type="Proteomes" id="UP000324748">
    <property type="component" value="Unassembled WGS sequence"/>
</dbReference>
<reference evidence="2 3" key="1">
    <citation type="submission" date="2019-05" db="EMBL/GenBank/DDBJ databases">
        <title>Emergence of the Ug99 lineage of the wheat stem rust pathogen through somatic hybridization.</title>
        <authorList>
            <person name="Li F."/>
            <person name="Upadhyaya N.M."/>
            <person name="Sperschneider J."/>
            <person name="Matny O."/>
            <person name="Nguyen-Phuc H."/>
            <person name="Mago R."/>
            <person name="Raley C."/>
            <person name="Miller M.E."/>
            <person name="Silverstein K.A.T."/>
            <person name="Henningsen E."/>
            <person name="Hirsch C.D."/>
            <person name="Visser B."/>
            <person name="Pretorius Z.A."/>
            <person name="Steffenson B.J."/>
            <person name="Schwessinger B."/>
            <person name="Dodds P.N."/>
            <person name="Figueroa M."/>
        </authorList>
    </citation>
    <scope>NUCLEOTIDE SEQUENCE [LARGE SCALE GENOMIC DNA]</scope>
    <source>
        <strain evidence="2">21-0</strain>
    </source>
</reference>
<dbReference type="AlphaFoldDB" id="A0A5B0MBC3"/>
<comment type="caution">
    <text evidence="2">The sequence shown here is derived from an EMBL/GenBank/DDBJ whole genome shotgun (WGS) entry which is preliminary data.</text>
</comment>
<dbReference type="OrthoDB" id="2500291at2759"/>
<accession>A0A5B0MBC3</accession>
<evidence type="ECO:0000313" key="3">
    <source>
        <dbReference type="Proteomes" id="UP000324748"/>
    </source>
</evidence>
<gene>
    <name evidence="2" type="ORF">PGT21_006692</name>
</gene>
<dbReference type="EMBL" id="VSWC01000158">
    <property type="protein sequence ID" value="KAA1073260.1"/>
    <property type="molecule type" value="Genomic_DNA"/>
</dbReference>
<feature type="signal peptide" evidence="1">
    <location>
        <begin position="1"/>
        <end position="27"/>
    </location>
</feature>
<protein>
    <submittedName>
        <fullName evidence="2">Uncharacterized protein</fullName>
    </submittedName>
</protein>
<keyword evidence="1" id="KW-0732">Signal</keyword>
<proteinExistence type="predicted"/>
<organism evidence="2 3">
    <name type="scientific">Puccinia graminis f. sp. tritici</name>
    <dbReference type="NCBI Taxonomy" id="56615"/>
    <lineage>
        <taxon>Eukaryota</taxon>
        <taxon>Fungi</taxon>
        <taxon>Dikarya</taxon>
        <taxon>Basidiomycota</taxon>
        <taxon>Pucciniomycotina</taxon>
        <taxon>Pucciniomycetes</taxon>
        <taxon>Pucciniales</taxon>
        <taxon>Pucciniaceae</taxon>
        <taxon>Puccinia</taxon>
    </lineage>
</organism>